<proteinExistence type="predicted"/>
<dbReference type="SUPFAM" id="SSF51101">
    <property type="entry name" value="Mannose-binding lectins"/>
    <property type="match status" value="1"/>
</dbReference>
<dbReference type="PANTHER" id="PTHR21054">
    <property type="entry name" value="ZINC METALLOPROTEINASE-RELATED"/>
    <property type="match status" value="1"/>
</dbReference>
<dbReference type="InterPro" id="IPR001229">
    <property type="entry name" value="Jacalin-like_lectin_dom"/>
</dbReference>
<dbReference type="Pfam" id="PF12044">
    <property type="entry name" value="Metallopep"/>
    <property type="match status" value="1"/>
</dbReference>
<dbReference type="AlphaFoldDB" id="H8X191"/>
<dbReference type="GeneID" id="14538652"/>
<feature type="domain" description="Jacalin-type lectin" evidence="1">
    <location>
        <begin position="586"/>
        <end position="759"/>
    </location>
</feature>
<dbReference type="PANTHER" id="PTHR21054:SF2">
    <property type="entry name" value="MIP04191P"/>
    <property type="match status" value="1"/>
</dbReference>
<dbReference type="HOGENOM" id="CLU_009601_2_1_1"/>
<organism evidence="2 3">
    <name type="scientific">Candida orthopsilosis (strain 90-125)</name>
    <name type="common">Yeast</name>
    <dbReference type="NCBI Taxonomy" id="1136231"/>
    <lineage>
        <taxon>Eukaryota</taxon>
        <taxon>Fungi</taxon>
        <taxon>Dikarya</taxon>
        <taxon>Ascomycota</taxon>
        <taxon>Saccharomycotina</taxon>
        <taxon>Pichiomycetes</taxon>
        <taxon>Debaryomycetaceae</taxon>
        <taxon>Candida/Lodderomyces clade</taxon>
        <taxon>Candida</taxon>
    </lineage>
</organism>
<gene>
    <name evidence="2" type="ORF">CORT_0B04240</name>
</gene>
<dbReference type="Pfam" id="PF01419">
    <property type="entry name" value="Jacalin"/>
    <property type="match status" value="1"/>
</dbReference>
<accession>H8X191</accession>
<dbReference type="Proteomes" id="UP000005018">
    <property type="component" value="Chromosome 2"/>
</dbReference>
<evidence type="ECO:0000313" key="3">
    <source>
        <dbReference type="Proteomes" id="UP000005018"/>
    </source>
</evidence>
<protein>
    <recommendedName>
        <fullName evidence="1">Jacalin-type lectin domain-containing protein</fullName>
    </recommendedName>
</protein>
<dbReference type="Gene3D" id="2.100.10.30">
    <property type="entry name" value="Jacalin-like lectin domain"/>
    <property type="match status" value="1"/>
</dbReference>
<dbReference type="KEGG" id="cot:CORT_0B04240"/>
<dbReference type="GO" id="GO:0005737">
    <property type="term" value="C:cytoplasm"/>
    <property type="evidence" value="ECO:0007669"/>
    <property type="project" value="TreeGrafter"/>
</dbReference>
<reference evidence="2 3" key="1">
    <citation type="journal article" date="2012" name="PLoS ONE">
        <title>Sequence and analysis of the genome of the pathogenic yeast Candida orthopsilosis.</title>
        <authorList>
            <person name="Riccombeni A."/>
            <person name="Vidanes G."/>
            <person name="Proux-Wera E."/>
            <person name="Wolfe K.H."/>
            <person name="Butler G."/>
        </authorList>
    </citation>
    <scope>NUCLEOTIDE SEQUENCE [LARGE SCALE GENOMIC DNA]</scope>
    <source>
        <strain evidence="2 3">Co 90-125</strain>
    </source>
</reference>
<dbReference type="OrthoDB" id="74460at2759"/>
<evidence type="ECO:0000313" key="2">
    <source>
        <dbReference type="EMBL" id="CCG22131.1"/>
    </source>
</evidence>
<dbReference type="InterPro" id="IPR021917">
    <property type="entry name" value="Unchr_Zn-peptidase-like"/>
</dbReference>
<sequence>MRLYKKGRNMFGYDTNSATIVLARTQLNLPDQTIMTIQFNYYDNEIVSSPTVLVSGITTLGISHGIVCFTNNENRVFPPQYFEVNNGQFKALVHVSPDEPNRFRVEVMDNGVISSFGFPEYRNGKPNIVDKGQLVLTFHPLPQNKPVHMCLIRGRDSPNTYDMPHYRLTRGEEPTLENAVKKLKVAGRLMQAYTQDEMRSLGFSNRSFQFVEETTSDQTVFGYKVQSPVPHQEVKVHVLTSPKSVAELRSPDLAQQNPSAKDSGGLFSHAIDLIKKSEIYDPNSGTAVQCAVMYLDSTYDKKNNLILTHAALGGGTNEVKLAIFGSHGLHAYPQNFPLVTPSFLDSTRLSTNEVANDCNECGTSWECLNICLGAFMHEIGHLLGCPHQVDGVMLRDYVWWNRSFMTRELECLRTHSSGELIGKNGQWPKVCHWNRLDLIRFLYHDSFSLPIDKFQKVYKTTRKPDSSYPDSAVPSSYASPGNGAVMMSDAGIFMVEIVDGDLTRYHEPYLPKEYGGGGVVHQCSINHEDYLIKLRTAKRDAGEGYKVRVMSLAGDLFINDFKKQCSPSEQDMIKSDFGLGRGELTGYKSELLGSAKGEMRVAAFDLRTVYKVRVYSGRALDGVRFYFKNGGGTVESVPRVPPRNYLKKVFGHGDIYNEARSQVNGEVKDTSSLAGKETGSYSDFEMQQGEEIVRFNIRNGAWVDGIQIVTNRNRSSPMFGNAQGGHLSSLVKPSYDARIVGMYFYLGSWLDGLGMIYTYG</sequence>
<evidence type="ECO:0000259" key="1">
    <source>
        <dbReference type="PROSITE" id="PS51752"/>
    </source>
</evidence>
<dbReference type="InterPro" id="IPR053002">
    <property type="entry name" value="Metalloproteinase_M10B"/>
</dbReference>
<dbReference type="RefSeq" id="XP_003867568.1">
    <property type="nucleotide sequence ID" value="XM_003867520.1"/>
</dbReference>
<dbReference type="eggNOG" id="KOG4525">
    <property type="taxonomic scope" value="Eukaryota"/>
</dbReference>
<dbReference type="InterPro" id="IPR036404">
    <property type="entry name" value="Jacalin-like_lectin_dom_sf"/>
</dbReference>
<keyword evidence="3" id="KW-1185">Reference proteome</keyword>
<name>H8X191_CANO9</name>
<dbReference type="EMBL" id="HE681720">
    <property type="protein sequence ID" value="CCG22131.1"/>
    <property type="molecule type" value="Genomic_DNA"/>
</dbReference>
<dbReference type="PROSITE" id="PS51752">
    <property type="entry name" value="JACALIN_LECTIN"/>
    <property type="match status" value="1"/>
</dbReference>